<sequence length="262" mass="29834">MKRIHLFEFEDFAWFPEWLRRCMTRLIIVMHKLLGTSNKVAGLLAKVLKKSESSTILDLCSGSGGPMPDVLDILREKHCMPNISLVLTDLYPDTETAEFYNSQGGDNINYLTIPVDVTQLDGQMDGLRTMVGSFHHLKPQEARKLLTTFQESAKPVCIFEVSDNSTPIALWWIAFPINFIMTFFITPMVRPMTWQQLVFTYLIPIIPICFALDGAVSNARTYTLNDLDELLDGIVSENYIWEKGIIEGKTNQIYLLGIPKYS</sequence>
<dbReference type="EMBL" id="JAKLWS010000024">
    <property type="protein sequence ID" value="MCG2589989.1"/>
    <property type="molecule type" value="Genomic_DNA"/>
</dbReference>
<comment type="caution">
    <text evidence="2">The sequence shown here is derived from an EMBL/GenBank/DDBJ whole genome shotgun (WGS) entry which is preliminary data.</text>
</comment>
<dbReference type="RefSeq" id="WP_237855346.1">
    <property type="nucleotide sequence ID" value="NZ_JAKLWS010000024.1"/>
</dbReference>
<evidence type="ECO:0008006" key="4">
    <source>
        <dbReference type="Google" id="ProtNLM"/>
    </source>
</evidence>
<feature type="transmembrane region" description="Helical" evidence="1">
    <location>
        <begin position="168"/>
        <end position="186"/>
    </location>
</feature>
<organism evidence="2 3">
    <name type="scientific">Rhodohalobacter sulfatireducens</name>
    <dbReference type="NCBI Taxonomy" id="2911366"/>
    <lineage>
        <taxon>Bacteria</taxon>
        <taxon>Pseudomonadati</taxon>
        <taxon>Balneolota</taxon>
        <taxon>Balneolia</taxon>
        <taxon>Balneolales</taxon>
        <taxon>Balneolaceae</taxon>
        <taxon>Rhodohalobacter</taxon>
    </lineage>
</organism>
<reference evidence="2" key="2">
    <citation type="submission" date="2024-05" db="EMBL/GenBank/DDBJ databases">
        <title>Rhodohalobacter halophilus gen. nov., sp. nov., a moderately halophilic member of the family Balneolaceae.</title>
        <authorList>
            <person name="Xia J."/>
        </authorList>
    </citation>
    <scope>NUCLEOTIDE SEQUENCE</scope>
    <source>
        <strain evidence="2">WB101</strain>
    </source>
</reference>
<keyword evidence="1" id="KW-0472">Membrane</keyword>
<keyword evidence="1" id="KW-0812">Transmembrane</keyword>
<accession>A0ABS9KGK9</accession>
<evidence type="ECO:0000256" key="1">
    <source>
        <dbReference type="SAM" id="Phobius"/>
    </source>
</evidence>
<dbReference type="InterPro" id="IPR029063">
    <property type="entry name" value="SAM-dependent_MTases_sf"/>
</dbReference>
<evidence type="ECO:0000313" key="3">
    <source>
        <dbReference type="Proteomes" id="UP001165366"/>
    </source>
</evidence>
<dbReference type="SUPFAM" id="SSF53335">
    <property type="entry name" value="S-adenosyl-L-methionine-dependent methyltransferases"/>
    <property type="match status" value="1"/>
</dbReference>
<dbReference type="Gene3D" id="3.40.50.150">
    <property type="entry name" value="Vaccinia Virus protein VP39"/>
    <property type="match status" value="1"/>
</dbReference>
<keyword evidence="1" id="KW-1133">Transmembrane helix</keyword>
<protein>
    <recommendedName>
        <fullName evidence="4">Class I SAM-dependent methyltransferase</fullName>
    </recommendedName>
</protein>
<name>A0ABS9KGK9_9BACT</name>
<feature type="transmembrane region" description="Helical" evidence="1">
    <location>
        <begin position="198"/>
        <end position="216"/>
    </location>
</feature>
<gene>
    <name evidence="2" type="ORF">L6773_15535</name>
</gene>
<keyword evidence="3" id="KW-1185">Reference proteome</keyword>
<evidence type="ECO:0000313" key="2">
    <source>
        <dbReference type="EMBL" id="MCG2589989.1"/>
    </source>
</evidence>
<dbReference type="Proteomes" id="UP001165366">
    <property type="component" value="Unassembled WGS sequence"/>
</dbReference>
<reference evidence="2" key="1">
    <citation type="submission" date="2022-01" db="EMBL/GenBank/DDBJ databases">
        <authorList>
            <person name="Wang Y."/>
        </authorList>
    </citation>
    <scope>NUCLEOTIDE SEQUENCE</scope>
    <source>
        <strain evidence="2">WB101</strain>
    </source>
</reference>
<proteinExistence type="predicted"/>